<sequence length="297" mass="30870">MSASTLRAHSDSTSLAVRHNTVARSLRAELYRLRSWPAMWATVGTWFLLAMVFGYVFPYVSYTTGTAGFSTEGEPTEALLQSVLPESIPDVLVQGTPLFGGALVLVLGALIAGNGYNWGTWKTVFTHGRLRPTIGALLALAVIVAAMVVVTAVLCTIVSVSLAAIESQPLTMPTADALLRSAGTAYLVFMMWGTIGFALGTYARSAALSVGLGLVWTLVVENLLRGVGSALQLVEDVTAFLPGTAAGSLVGALTGGGEGTPGVVDVISGPRALITVTAYILVAVVTTGILVRSRDVN</sequence>
<comment type="caution">
    <text evidence="2">The sequence shown here is derived from an EMBL/GenBank/DDBJ whole genome shotgun (WGS) entry which is preliminary data.</text>
</comment>
<evidence type="ECO:0000313" key="2">
    <source>
        <dbReference type="EMBL" id="TWH15534.1"/>
    </source>
</evidence>
<reference evidence="2 3" key="1">
    <citation type="submission" date="2019-07" db="EMBL/GenBank/DDBJ databases">
        <title>Genome sequencing of lignin-degrading bacterial isolates.</title>
        <authorList>
            <person name="Gladden J."/>
        </authorList>
    </citation>
    <scope>NUCLEOTIDE SEQUENCE [LARGE SCALE GENOMIC DNA]</scope>
    <source>
        <strain evidence="2 3">J45</strain>
    </source>
</reference>
<feature type="transmembrane region" description="Helical" evidence="1">
    <location>
        <begin position="177"/>
        <end position="199"/>
    </location>
</feature>
<evidence type="ECO:0000313" key="3">
    <source>
        <dbReference type="Proteomes" id="UP000317573"/>
    </source>
</evidence>
<gene>
    <name evidence="2" type="ORF">L618_000300001080</name>
</gene>
<keyword evidence="1" id="KW-1133">Transmembrane helix</keyword>
<keyword evidence="1" id="KW-0812">Transmembrane</keyword>
<name>A0A562E1C3_RHORH</name>
<protein>
    <recommendedName>
        <fullName evidence="4">ABC-type transport system involved in multi-copper enzyme maturation permease subunit</fullName>
    </recommendedName>
</protein>
<feature type="transmembrane region" description="Helical" evidence="1">
    <location>
        <begin position="206"/>
        <end position="224"/>
    </location>
</feature>
<dbReference type="EMBL" id="VLJT01000028">
    <property type="protein sequence ID" value="TWH15534.1"/>
    <property type="molecule type" value="Genomic_DNA"/>
</dbReference>
<dbReference type="RefSeq" id="WP_145692213.1">
    <property type="nucleotide sequence ID" value="NZ_VLJT01000028.1"/>
</dbReference>
<proteinExistence type="predicted"/>
<dbReference type="AlphaFoldDB" id="A0A562E1C3"/>
<organism evidence="2 3">
    <name type="scientific">Rhodococcus rhodochrous J45</name>
    <dbReference type="NCBI Taxonomy" id="935266"/>
    <lineage>
        <taxon>Bacteria</taxon>
        <taxon>Bacillati</taxon>
        <taxon>Actinomycetota</taxon>
        <taxon>Actinomycetes</taxon>
        <taxon>Mycobacteriales</taxon>
        <taxon>Nocardiaceae</taxon>
        <taxon>Rhodococcus</taxon>
    </lineage>
</organism>
<feature type="transmembrane region" description="Helical" evidence="1">
    <location>
        <begin position="272"/>
        <end position="291"/>
    </location>
</feature>
<feature type="transmembrane region" description="Helical" evidence="1">
    <location>
        <begin position="137"/>
        <end position="165"/>
    </location>
</feature>
<accession>A0A562E1C3</accession>
<feature type="transmembrane region" description="Helical" evidence="1">
    <location>
        <begin position="36"/>
        <end position="57"/>
    </location>
</feature>
<evidence type="ECO:0000256" key="1">
    <source>
        <dbReference type="SAM" id="Phobius"/>
    </source>
</evidence>
<evidence type="ECO:0008006" key="4">
    <source>
        <dbReference type="Google" id="ProtNLM"/>
    </source>
</evidence>
<feature type="transmembrane region" description="Helical" evidence="1">
    <location>
        <begin position="98"/>
        <end position="116"/>
    </location>
</feature>
<keyword evidence="1" id="KW-0472">Membrane</keyword>
<dbReference type="Proteomes" id="UP000317573">
    <property type="component" value="Unassembled WGS sequence"/>
</dbReference>